<keyword evidence="2" id="KW-0813">Transport</keyword>
<keyword evidence="8 9" id="KW-0472">Membrane</keyword>
<feature type="transmembrane region" description="Helical" evidence="9">
    <location>
        <begin position="160"/>
        <end position="184"/>
    </location>
</feature>
<feature type="transmembrane region" description="Helical" evidence="9">
    <location>
        <begin position="245"/>
        <end position="271"/>
    </location>
</feature>
<dbReference type="InterPro" id="IPR051120">
    <property type="entry name" value="ABC_AA/LPS_Transport"/>
</dbReference>
<keyword evidence="7 9" id="KW-1133">Transmembrane helix</keyword>
<dbReference type="InterPro" id="IPR027417">
    <property type="entry name" value="P-loop_NTPase"/>
</dbReference>
<evidence type="ECO:0000256" key="3">
    <source>
        <dbReference type="ARBA" id="ARBA00022475"/>
    </source>
</evidence>
<comment type="subcellular location">
    <subcellularLocation>
        <location evidence="1">Cell membrane</location>
        <topology evidence="1">Multi-pass membrane protein</topology>
    </subcellularLocation>
</comment>
<evidence type="ECO:0000313" key="12">
    <source>
        <dbReference type="Proteomes" id="UP000603912"/>
    </source>
</evidence>
<feature type="transmembrane region" description="Helical" evidence="9">
    <location>
        <begin position="87"/>
        <end position="103"/>
    </location>
</feature>
<evidence type="ECO:0000256" key="1">
    <source>
        <dbReference type="ARBA" id="ARBA00004651"/>
    </source>
</evidence>
<keyword evidence="12" id="KW-1185">Reference proteome</keyword>
<evidence type="ECO:0000256" key="6">
    <source>
        <dbReference type="ARBA" id="ARBA00022840"/>
    </source>
</evidence>
<dbReference type="Pfam" id="PF12399">
    <property type="entry name" value="BCA_ABC_TP_C"/>
    <property type="match status" value="1"/>
</dbReference>
<feature type="transmembrane region" description="Helical" evidence="9">
    <location>
        <begin position="211"/>
        <end position="233"/>
    </location>
</feature>
<dbReference type="GO" id="GO:0015658">
    <property type="term" value="F:branched-chain amino acid transmembrane transporter activity"/>
    <property type="evidence" value="ECO:0007669"/>
    <property type="project" value="InterPro"/>
</dbReference>
<dbReference type="CDD" id="cd06581">
    <property type="entry name" value="TM_PBP1_LivM_like"/>
    <property type="match status" value="1"/>
</dbReference>
<dbReference type="GO" id="GO:0005524">
    <property type="term" value="F:ATP binding"/>
    <property type="evidence" value="ECO:0007669"/>
    <property type="project" value="UniProtKB-KW"/>
</dbReference>
<feature type="domain" description="ABC transporter" evidence="10">
    <location>
        <begin position="345"/>
        <end position="585"/>
    </location>
</feature>
<evidence type="ECO:0000256" key="5">
    <source>
        <dbReference type="ARBA" id="ARBA00022741"/>
    </source>
</evidence>
<feature type="transmembrane region" description="Helical" evidence="9">
    <location>
        <begin position="110"/>
        <end position="131"/>
    </location>
</feature>
<evidence type="ECO:0000256" key="2">
    <source>
        <dbReference type="ARBA" id="ARBA00022448"/>
    </source>
</evidence>
<evidence type="ECO:0000313" key="11">
    <source>
        <dbReference type="EMBL" id="GGH24483.1"/>
    </source>
</evidence>
<feature type="transmembrane region" description="Helical" evidence="9">
    <location>
        <begin position="278"/>
        <end position="297"/>
    </location>
</feature>
<reference evidence="11" key="1">
    <citation type="journal article" date="2014" name="Int. J. Syst. Evol. Microbiol.">
        <title>Complete genome sequence of Corynebacterium casei LMG S-19264T (=DSM 44701T), isolated from a smear-ripened cheese.</title>
        <authorList>
            <consortium name="US DOE Joint Genome Institute (JGI-PGF)"/>
            <person name="Walter F."/>
            <person name="Albersmeier A."/>
            <person name="Kalinowski J."/>
            <person name="Ruckert C."/>
        </authorList>
    </citation>
    <scope>NUCLEOTIDE SEQUENCE</scope>
    <source>
        <strain evidence="11">CGMCC 1.12214</strain>
    </source>
</reference>
<proteinExistence type="predicted"/>
<dbReference type="PANTHER" id="PTHR45772:SF1">
    <property type="entry name" value="ABC TRANSPORTER ATP-BINDING PROTEIN"/>
    <property type="match status" value="1"/>
</dbReference>
<dbReference type="Proteomes" id="UP000603912">
    <property type="component" value="Unassembled WGS sequence"/>
</dbReference>
<dbReference type="GO" id="GO:0005886">
    <property type="term" value="C:plasma membrane"/>
    <property type="evidence" value="ECO:0007669"/>
    <property type="project" value="UniProtKB-SubCell"/>
</dbReference>
<dbReference type="InterPro" id="IPR003439">
    <property type="entry name" value="ABC_transporter-like_ATP-bd"/>
</dbReference>
<dbReference type="PANTHER" id="PTHR45772">
    <property type="entry name" value="CONSERVED COMPONENT OF ABC TRANSPORTER FOR NATURAL AMINO ACIDS-RELATED"/>
    <property type="match status" value="1"/>
</dbReference>
<evidence type="ECO:0000256" key="8">
    <source>
        <dbReference type="ARBA" id="ARBA00023136"/>
    </source>
</evidence>
<keyword evidence="5" id="KW-0547">Nucleotide-binding</keyword>
<dbReference type="RefSeq" id="WP_188518624.1">
    <property type="nucleotide sequence ID" value="NZ_BMES01000002.1"/>
</dbReference>
<comment type="caution">
    <text evidence="11">The sequence shown here is derived from an EMBL/GenBank/DDBJ whole genome shotgun (WGS) entry which is preliminary data.</text>
</comment>
<evidence type="ECO:0000259" key="10">
    <source>
        <dbReference type="PROSITE" id="PS50893"/>
    </source>
</evidence>
<feature type="transmembrane region" description="Helical" evidence="9">
    <location>
        <begin position="32"/>
        <end position="57"/>
    </location>
</feature>
<organism evidence="11 12">
    <name type="scientific">Alsobacter metallidurans</name>
    <dbReference type="NCBI Taxonomy" id="340221"/>
    <lineage>
        <taxon>Bacteria</taxon>
        <taxon>Pseudomonadati</taxon>
        <taxon>Pseudomonadota</taxon>
        <taxon>Alphaproteobacteria</taxon>
        <taxon>Hyphomicrobiales</taxon>
        <taxon>Alsobacteraceae</taxon>
        <taxon>Alsobacter</taxon>
    </lineage>
</organism>
<keyword evidence="6" id="KW-0067">ATP-binding</keyword>
<dbReference type="SUPFAM" id="SSF52540">
    <property type="entry name" value="P-loop containing nucleoside triphosphate hydrolases"/>
    <property type="match status" value="1"/>
</dbReference>
<reference evidence="11" key="2">
    <citation type="submission" date="2020-09" db="EMBL/GenBank/DDBJ databases">
        <authorList>
            <person name="Sun Q."/>
            <person name="Zhou Y."/>
        </authorList>
    </citation>
    <scope>NUCLEOTIDE SEQUENCE</scope>
    <source>
        <strain evidence="11">CGMCC 1.12214</strain>
    </source>
</reference>
<evidence type="ECO:0000256" key="9">
    <source>
        <dbReference type="SAM" id="Phobius"/>
    </source>
</evidence>
<sequence length="595" mass="61356">MNAWLRRILTLAGGALVAAVVGWPGIVGDYGQFVIASIAFYAIAVAAVSLLAGLCGIWSMGHTAFMAIGAYTAAQFALHGWPVELSILSAIGLASIAGFILGISAGRFSVLYFGLLTLALCMAATEVIGHWTSITGGDEGIQVSPARSILLGRTLDLRGAVVMTVTLATLALIVVDVVASGPIGRRWLAVKSQRTASAAMGLRPHVENAKAFAFSAAVASLAGVGIAFTISYLDPIAFSLDASVQLIVATVVGGAGNLLGALLGAAFIVAVPEAARGIPNISVFVFGAATVAVLLFMQKGIVPTLAHLLRPSRRKAGESVQAAAIDSAAIEELVRACLPRATEGLVVDGLDLSFGGVKALQDISFTVPAGSALGLIGPNGAGKTSLLNVIGGFYRATSARAVRFGAQDLIRQPPYARAALGMGRTFQHAELFAELTLRENIASAARLGAARRAQAGLSARSPEEITSLILDALGLAANAEALPSALPFGVQKVADIGRTLALAPSLVAMDEPFSGLDERERSAIRAILQGMRDAGVTILIIDHAVQEVLRVADRIVVLEFGRVLAEGAPEQIRNDPEVHRAYFGADGAPARTAAA</sequence>
<evidence type="ECO:0000256" key="7">
    <source>
        <dbReference type="ARBA" id="ARBA00022989"/>
    </source>
</evidence>
<gene>
    <name evidence="11" type="ORF">GCM10007036_30930</name>
</gene>
<keyword evidence="3" id="KW-1003">Cell membrane</keyword>
<dbReference type="SMART" id="SM00382">
    <property type="entry name" value="AAA"/>
    <property type="match status" value="1"/>
</dbReference>
<dbReference type="PROSITE" id="PS50893">
    <property type="entry name" value="ABC_TRANSPORTER_2"/>
    <property type="match status" value="1"/>
</dbReference>
<name>A0A917MI51_9HYPH</name>
<dbReference type="EMBL" id="BMES01000002">
    <property type="protein sequence ID" value="GGH24483.1"/>
    <property type="molecule type" value="Genomic_DNA"/>
</dbReference>
<accession>A0A917MI51</accession>
<dbReference type="InterPro" id="IPR043428">
    <property type="entry name" value="LivM-like"/>
</dbReference>
<dbReference type="AlphaFoldDB" id="A0A917MI51"/>
<dbReference type="Pfam" id="PF00005">
    <property type="entry name" value="ABC_tran"/>
    <property type="match status" value="1"/>
</dbReference>
<keyword evidence="4 9" id="KW-0812">Transmembrane</keyword>
<dbReference type="InterPro" id="IPR001851">
    <property type="entry name" value="ABC_transp_permease"/>
</dbReference>
<dbReference type="InterPro" id="IPR032823">
    <property type="entry name" value="BCA_ABC_TP_C"/>
</dbReference>
<dbReference type="Gene3D" id="3.40.50.300">
    <property type="entry name" value="P-loop containing nucleotide triphosphate hydrolases"/>
    <property type="match status" value="1"/>
</dbReference>
<dbReference type="Pfam" id="PF02653">
    <property type="entry name" value="BPD_transp_2"/>
    <property type="match status" value="1"/>
</dbReference>
<dbReference type="GO" id="GO:0016887">
    <property type="term" value="F:ATP hydrolysis activity"/>
    <property type="evidence" value="ECO:0007669"/>
    <property type="project" value="InterPro"/>
</dbReference>
<protein>
    <submittedName>
        <fullName evidence="11">Branched-chain amino acid ABC transporter permease</fullName>
    </submittedName>
</protein>
<evidence type="ECO:0000256" key="4">
    <source>
        <dbReference type="ARBA" id="ARBA00022692"/>
    </source>
</evidence>
<dbReference type="InterPro" id="IPR003593">
    <property type="entry name" value="AAA+_ATPase"/>
</dbReference>